<dbReference type="Gene3D" id="3.40.109.10">
    <property type="entry name" value="NADH Oxidase"/>
    <property type="match status" value="1"/>
</dbReference>
<evidence type="ECO:0000313" key="4">
    <source>
        <dbReference type="Proteomes" id="UP000183994"/>
    </source>
</evidence>
<dbReference type="GO" id="GO:0016491">
    <property type="term" value="F:oxidoreductase activity"/>
    <property type="evidence" value="ECO:0007669"/>
    <property type="project" value="InterPro"/>
</dbReference>
<protein>
    <submittedName>
        <fullName evidence="3">SagB-type dehydrogenase domain-containing protein</fullName>
    </submittedName>
</protein>
<sequence>MDGIGDRFQKETKYQRDKLPGGRLDLSTRPKPYKEYEGAKKIVLDKPKPRLIAPLDLCIRTRRSVRRFSGKAVSFQDISYITWAAAGVQRIEGNYPFRTAPSAGALYPIETYLVVHNVKDAPPGLYHYFPLDHSLELMEEGDFRPHATRAALDQKMCMSAAATFLFTAVWERSKWKYKQRAYRYIYLDAGHMGQNLALSAAGLGLGTCAIGAIYDEEADALLQLDPEEEGIIMMVAAGHPIR</sequence>
<keyword evidence="4" id="KW-1185">Reference proteome</keyword>
<evidence type="ECO:0000313" key="3">
    <source>
        <dbReference type="EMBL" id="SHI80084.1"/>
    </source>
</evidence>
<dbReference type="RefSeq" id="WP_073472623.1">
    <property type="nucleotide sequence ID" value="NZ_FQZU01000002.1"/>
</dbReference>
<dbReference type="InterPro" id="IPR052544">
    <property type="entry name" value="Bacteriocin_Proc_Enz"/>
</dbReference>
<dbReference type="PANTHER" id="PTHR43745">
    <property type="entry name" value="NITROREDUCTASE MJ1384-RELATED"/>
    <property type="match status" value="1"/>
</dbReference>
<dbReference type="Proteomes" id="UP000183994">
    <property type="component" value="Unassembled WGS sequence"/>
</dbReference>
<organism evidence="3 4">
    <name type="scientific">Desulfatibacillum alkenivorans DSM 16219</name>
    <dbReference type="NCBI Taxonomy" id="1121393"/>
    <lineage>
        <taxon>Bacteria</taxon>
        <taxon>Pseudomonadati</taxon>
        <taxon>Thermodesulfobacteriota</taxon>
        <taxon>Desulfobacteria</taxon>
        <taxon>Desulfobacterales</taxon>
        <taxon>Desulfatibacillaceae</taxon>
        <taxon>Desulfatibacillum</taxon>
    </lineage>
</organism>
<gene>
    <name evidence="3" type="ORF">SAMN02745216_00545</name>
</gene>
<reference evidence="4" key="1">
    <citation type="submission" date="2016-11" db="EMBL/GenBank/DDBJ databases">
        <authorList>
            <person name="Varghese N."/>
            <person name="Submissions S."/>
        </authorList>
    </citation>
    <scope>NUCLEOTIDE SEQUENCE [LARGE SCALE GENOMIC DNA]</scope>
    <source>
        <strain evidence="4">DSM 16219</strain>
    </source>
</reference>
<dbReference type="InterPro" id="IPR029479">
    <property type="entry name" value="Nitroreductase"/>
</dbReference>
<dbReference type="Pfam" id="PF00881">
    <property type="entry name" value="Nitroreductase"/>
    <property type="match status" value="1"/>
</dbReference>
<proteinExistence type="predicted"/>
<evidence type="ECO:0000259" key="2">
    <source>
        <dbReference type="Pfam" id="PF00881"/>
    </source>
</evidence>
<dbReference type="CDD" id="cd02142">
    <property type="entry name" value="McbC_SagB-like_oxidoreductase"/>
    <property type="match status" value="1"/>
</dbReference>
<dbReference type="InterPro" id="IPR020051">
    <property type="entry name" value="SagB-type_dehydrogenase"/>
</dbReference>
<dbReference type="SUPFAM" id="SSF55469">
    <property type="entry name" value="FMN-dependent nitroreductase-like"/>
    <property type="match status" value="1"/>
</dbReference>
<dbReference type="AlphaFoldDB" id="A0A1M6E3G5"/>
<evidence type="ECO:0000256" key="1">
    <source>
        <dbReference type="SAM" id="MobiDB-lite"/>
    </source>
</evidence>
<dbReference type="OrthoDB" id="9801593at2"/>
<name>A0A1M6E3G5_9BACT</name>
<accession>A0A1M6E3G5</accession>
<feature type="region of interest" description="Disordered" evidence="1">
    <location>
        <begin position="1"/>
        <end position="30"/>
    </location>
</feature>
<dbReference type="EMBL" id="FQZU01000002">
    <property type="protein sequence ID" value="SHI80084.1"/>
    <property type="molecule type" value="Genomic_DNA"/>
</dbReference>
<feature type="domain" description="Nitroreductase" evidence="2">
    <location>
        <begin position="59"/>
        <end position="239"/>
    </location>
</feature>
<dbReference type="InterPro" id="IPR000415">
    <property type="entry name" value="Nitroreductase-like"/>
</dbReference>
<dbReference type="NCBIfam" id="TIGR03605">
    <property type="entry name" value="antibiot_sagB"/>
    <property type="match status" value="1"/>
</dbReference>
<dbReference type="STRING" id="1121393.SAMN02745216_00545"/>
<dbReference type="PANTHER" id="PTHR43745:SF2">
    <property type="entry name" value="NITROREDUCTASE MJ1384-RELATED"/>
    <property type="match status" value="1"/>
</dbReference>